<sequence length="99" mass="11146">MDTSWMNNPNLSGIDPAKLQMLLSLAQQGQQKKQNELLPFIMAAASQSKEKGMSFSPQETDAIIEVLKMGKSPEEIQRIEKMRSMVQLFLQNQNAKPPL</sequence>
<dbReference type="EMBL" id="DVFT01000029">
    <property type="protein sequence ID" value="HIQ95364.1"/>
    <property type="molecule type" value="Genomic_DNA"/>
</dbReference>
<evidence type="ECO:0000313" key="1">
    <source>
        <dbReference type="EMBL" id="HIQ95364.1"/>
    </source>
</evidence>
<evidence type="ECO:0000313" key="2">
    <source>
        <dbReference type="Proteomes" id="UP000886886"/>
    </source>
</evidence>
<protein>
    <submittedName>
        <fullName evidence="1">Uncharacterized protein</fullName>
    </submittedName>
</protein>
<dbReference type="Proteomes" id="UP000886886">
    <property type="component" value="Unassembled WGS sequence"/>
</dbReference>
<reference evidence="1" key="2">
    <citation type="journal article" date="2021" name="PeerJ">
        <title>Extensive microbial diversity within the chicken gut microbiome revealed by metagenomics and culture.</title>
        <authorList>
            <person name="Gilroy R."/>
            <person name="Ravi A."/>
            <person name="Getino M."/>
            <person name="Pursley I."/>
            <person name="Horton D.L."/>
            <person name="Alikhan N.F."/>
            <person name="Baker D."/>
            <person name="Gharbi K."/>
            <person name="Hall N."/>
            <person name="Watson M."/>
            <person name="Adriaenssens E.M."/>
            <person name="Foster-Nyarko E."/>
            <person name="Jarju S."/>
            <person name="Secka A."/>
            <person name="Antonio M."/>
            <person name="Oren A."/>
            <person name="Chaudhuri R.R."/>
            <person name="La Ragione R."/>
            <person name="Hildebrand F."/>
            <person name="Pallen M.J."/>
        </authorList>
    </citation>
    <scope>NUCLEOTIDE SEQUENCE</scope>
    <source>
        <strain evidence="1">ChiSjej3B21-11622</strain>
    </source>
</reference>
<gene>
    <name evidence="1" type="ORF">IAB26_02270</name>
</gene>
<dbReference type="AlphaFoldDB" id="A0A9D0ZTC6"/>
<comment type="caution">
    <text evidence="1">The sequence shown here is derived from an EMBL/GenBank/DDBJ whole genome shotgun (WGS) entry which is preliminary data.</text>
</comment>
<reference evidence="1" key="1">
    <citation type="submission" date="2020-10" db="EMBL/GenBank/DDBJ databases">
        <authorList>
            <person name="Gilroy R."/>
        </authorList>
    </citation>
    <scope>NUCLEOTIDE SEQUENCE</scope>
    <source>
        <strain evidence="1">ChiSjej3B21-11622</strain>
    </source>
</reference>
<organism evidence="1 2">
    <name type="scientific">Candidatus Limivivens merdigallinarum</name>
    <dbReference type="NCBI Taxonomy" id="2840859"/>
    <lineage>
        <taxon>Bacteria</taxon>
        <taxon>Bacillati</taxon>
        <taxon>Bacillota</taxon>
        <taxon>Clostridia</taxon>
        <taxon>Lachnospirales</taxon>
        <taxon>Lachnospiraceae</taxon>
        <taxon>Lachnospiraceae incertae sedis</taxon>
        <taxon>Candidatus Limivivens</taxon>
    </lineage>
</organism>
<accession>A0A9D0ZTC6</accession>
<proteinExistence type="predicted"/>
<name>A0A9D0ZTC6_9FIRM</name>